<dbReference type="GO" id="GO:0016757">
    <property type="term" value="F:glycosyltransferase activity"/>
    <property type="evidence" value="ECO:0007669"/>
    <property type="project" value="UniProtKB-KW"/>
</dbReference>
<evidence type="ECO:0000313" key="5">
    <source>
        <dbReference type="Proteomes" id="UP001500620"/>
    </source>
</evidence>
<accession>A0ABP8DI09</accession>
<evidence type="ECO:0000259" key="3">
    <source>
        <dbReference type="Pfam" id="PF00156"/>
    </source>
</evidence>
<comment type="caution">
    <text evidence="4">The sequence shown here is derived from an EMBL/GenBank/DDBJ whole genome shotgun (WGS) entry which is preliminary data.</text>
</comment>
<dbReference type="CDD" id="cd06223">
    <property type="entry name" value="PRTases_typeI"/>
    <property type="match status" value="1"/>
</dbReference>
<evidence type="ECO:0000256" key="2">
    <source>
        <dbReference type="ARBA" id="ARBA00022679"/>
    </source>
</evidence>
<feature type="domain" description="Phosphoribosyltransferase" evidence="3">
    <location>
        <begin position="18"/>
        <end position="162"/>
    </location>
</feature>
<keyword evidence="2" id="KW-0808">Transferase</keyword>
<keyword evidence="5" id="KW-1185">Reference proteome</keyword>
<evidence type="ECO:0000313" key="4">
    <source>
        <dbReference type="EMBL" id="GAA4256587.1"/>
    </source>
</evidence>
<dbReference type="InterPro" id="IPR000836">
    <property type="entry name" value="PRTase_dom"/>
</dbReference>
<gene>
    <name evidence="4" type="ORF">GCM10022255_070000</name>
</gene>
<dbReference type="Pfam" id="PF00156">
    <property type="entry name" value="Pribosyltran"/>
    <property type="match status" value="1"/>
</dbReference>
<dbReference type="RefSeq" id="WP_345133557.1">
    <property type="nucleotide sequence ID" value="NZ_BAABAT010000024.1"/>
</dbReference>
<dbReference type="InterPro" id="IPR029057">
    <property type="entry name" value="PRTase-like"/>
</dbReference>
<evidence type="ECO:0000256" key="1">
    <source>
        <dbReference type="ARBA" id="ARBA00022676"/>
    </source>
</evidence>
<protein>
    <submittedName>
        <fullName evidence="4">Phosphoribosyltransferase</fullName>
    </submittedName>
</protein>
<dbReference type="EMBL" id="BAABAT010000024">
    <property type="protein sequence ID" value="GAA4256587.1"/>
    <property type="molecule type" value="Genomic_DNA"/>
</dbReference>
<name>A0ABP8DI09_9ACTN</name>
<dbReference type="SUPFAM" id="SSF53271">
    <property type="entry name" value="PRTase-like"/>
    <property type="match status" value="1"/>
</dbReference>
<keyword evidence="1 4" id="KW-0328">Glycosyltransferase</keyword>
<dbReference type="Gene3D" id="3.40.50.2020">
    <property type="match status" value="1"/>
</dbReference>
<proteinExistence type="predicted"/>
<dbReference type="Proteomes" id="UP001500620">
    <property type="component" value="Unassembled WGS sequence"/>
</dbReference>
<sequence>MAAERTVTTLGWPDITGITDEVAARVRQDGLPDVVVGVVRGGLIPAVLLAHALHLRGLRTVEVVHTASDEIDAAKTAAPAVFNPSSLGDLTGLDVLVVDDIAGSGDTAERTAELARAAGAAKVRTAIWVVNAENWRRAQPPEQAVTYIGQRVEGWVIFPWECP</sequence>
<organism evidence="4 5">
    <name type="scientific">Dactylosporangium darangshiense</name>
    <dbReference type="NCBI Taxonomy" id="579108"/>
    <lineage>
        <taxon>Bacteria</taxon>
        <taxon>Bacillati</taxon>
        <taxon>Actinomycetota</taxon>
        <taxon>Actinomycetes</taxon>
        <taxon>Micromonosporales</taxon>
        <taxon>Micromonosporaceae</taxon>
        <taxon>Dactylosporangium</taxon>
    </lineage>
</organism>
<reference evidence="5" key="1">
    <citation type="journal article" date="2019" name="Int. J. Syst. Evol. Microbiol.">
        <title>The Global Catalogue of Microorganisms (GCM) 10K type strain sequencing project: providing services to taxonomists for standard genome sequencing and annotation.</title>
        <authorList>
            <consortium name="The Broad Institute Genomics Platform"/>
            <consortium name="The Broad Institute Genome Sequencing Center for Infectious Disease"/>
            <person name="Wu L."/>
            <person name="Ma J."/>
        </authorList>
    </citation>
    <scope>NUCLEOTIDE SEQUENCE [LARGE SCALE GENOMIC DNA]</scope>
    <source>
        <strain evidence="5">JCM 17441</strain>
    </source>
</reference>
<dbReference type="PANTHER" id="PTHR43363:SF1">
    <property type="entry name" value="HYPOXANTHINE-GUANINE PHOSPHORIBOSYLTRANSFERASE"/>
    <property type="match status" value="1"/>
</dbReference>
<dbReference type="PANTHER" id="PTHR43363">
    <property type="entry name" value="HYPOXANTHINE PHOSPHORIBOSYLTRANSFERASE"/>
    <property type="match status" value="1"/>
</dbReference>